<dbReference type="Proteomes" id="UP000011185">
    <property type="component" value="Unassembled WGS sequence"/>
</dbReference>
<evidence type="ECO:0000313" key="4">
    <source>
        <dbReference type="Proteomes" id="UP000011185"/>
    </source>
</evidence>
<evidence type="ECO:0000256" key="1">
    <source>
        <dbReference type="SAM" id="MobiDB-lite"/>
    </source>
</evidence>
<gene>
    <name evidence="3" type="ORF">THOM_2938</name>
</gene>
<dbReference type="AlphaFoldDB" id="L7JRX9"/>
<feature type="region of interest" description="Disordered" evidence="1">
    <location>
        <begin position="169"/>
        <end position="189"/>
    </location>
</feature>
<evidence type="ECO:0000256" key="2">
    <source>
        <dbReference type="SAM" id="Phobius"/>
    </source>
</evidence>
<dbReference type="OrthoDB" id="2190094at2759"/>
<dbReference type="GO" id="GO:0005783">
    <property type="term" value="C:endoplasmic reticulum"/>
    <property type="evidence" value="ECO:0007669"/>
    <property type="project" value="InterPro"/>
</dbReference>
<dbReference type="VEuPathDB" id="MicrosporidiaDB:THOM_2938"/>
<sequence>MEIPLTSIDQALNIVASLVCMQATKYVELSHPLYLWTLRVLYVISQLMLFLCVHLIKKSIMRQNDRRVVKVPRELKWNEVPETNEEEFEEITYSEYDMREAGRLIKSALFQIPIVLFLHLKFGLPQPLALQAISIVKSFFLNPLFIAHLRHKSVLRPFDKNMLFGKAKEDGEERRKREDEDVVENRDAAKVEDGKVKDVTEGVVSLDKEPCAAKDQSVDKEADENSSTKRREE</sequence>
<accession>L7JRX9</accession>
<dbReference type="InterPro" id="IPR012098">
    <property type="entry name" value="SND3_fun"/>
</dbReference>
<feature type="region of interest" description="Disordered" evidence="1">
    <location>
        <begin position="201"/>
        <end position="233"/>
    </location>
</feature>
<protein>
    <submittedName>
        <fullName evidence="3">Protein involved in inorganic phosphate transport</fullName>
    </submittedName>
</protein>
<dbReference type="PANTHER" id="PTHR28112:SF1">
    <property type="entry name" value="SRP-INDEPENDENT TARGETING PROTEIN 3"/>
    <property type="match status" value="1"/>
</dbReference>
<dbReference type="FunCoup" id="L7JRX9">
    <property type="interactions" value="32"/>
</dbReference>
<reference evidence="3 4" key="1">
    <citation type="journal article" date="2012" name="PLoS Pathog.">
        <title>The genome of the obligate intracellular parasite Trachipleistophora hominis: new insights into microsporidian genome dynamics and reductive evolution.</title>
        <authorList>
            <person name="Heinz E."/>
            <person name="Williams T.A."/>
            <person name="Nakjang S."/>
            <person name="Noel C.J."/>
            <person name="Swan D.C."/>
            <person name="Goldberg A.V."/>
            <person name="Harris S.R."/>
            <person name="Weinmaier T."/>
            <person name="Markert S."/>
            <person name="Becher D."/>
            <person name="Bernhardt J."/>
            <person name="Dagan T."/>
            <person name="Hacker C."/>
            <person name="Lucocq J.M."/>
            <person name="Schweder T."/>
            <person name="Rattei T."/>
            <person name="Hall N."/>
            <person name="Hirt R.P."/>
            <person name="Embley T.M."/>
        </authorList>
    </citation>
    <scope>NUCLEOTIDE SEQUENCE [LARGE SCALE GENOMIC DNA]</scope>
</reference>
<proteinExistence type="predicted"/>
<name>L7JRX9_TRAHO</name>
<dbReference type="InParanoid" id="L7JRX9"/>
<evidence type="ECO:0000313" key="3">
    <source>
        <dbReference type="EMBL" id="ELQ74159.1"/>
    </source>
</evidence>
<organism evidence="3 4">
    <name type="scientific">Trachipleistophora hominis</name>
    <name type="common">Microsporidian parasite</name>
    <dbReference type="NCBI Taxonomy" id="72359"/>
    <lineage>
        <taxon>Eukaryota</taxon>
        <taxon>Fungi</taxon>
        <taxon>Fungi incertae sedis</taxon>
        <taxon>Microsporidia</taxon>
        <taxon>Pleistophoridae</taxon>
        <taxon>Trachipleistophora</taxon>
    </lineage>
</organism>
<dbReference type="PANTHER" id="PTHR28112">
    <property type="entry name" value="SRP-INDEPENDENT TARGETING PROTEIN 3"/>
    <property type="match status" value="1"/>
</dbReference>
<keyword evidence="2" id="KW-1133">Transmembrane helix</keyword>
<dbReference type="GO" id="GO:0005739">
    <property type="term" value="C:mitochondrion"/>
    <property type="evidence" value="ECO:0007669"/>
    <property type="project" value="TreeGrafter"/>
</dbReference>
<feature type="compositionally biased region" description="Basic and acidic residues" evidence="1">
    <location>
        <begin position="201"/>
        <end position="220"/>
    </location>
</feature>
<keyword evidence="2" id="KW-0812">Transmembrane</keyword>
<keyword evidence="2" id="KW-0472">Membrane</keyword>
<dbReference type="HOGENOM" id="CLU_105537_0_0_1"/>
<feature type="transmembrane region" description="Helical" evidence="2">
    <location>
        <begin position="33"/>
        <end position="56"/>
    </location>
</feature>
<dbReference type="EMBL" id="JH994068">
    <property type="protein sequence ID" value="ELQ74159.1"/>
    <property type="molecule type" value="Genomic_DNA"/>
</dbReference>
<dbReference type="GO" id="GO:0045047">
    <property type="term" value="P:protein targeting to ER"/>
    <property type="evidence" value="ECO:0007669"/>
    <property type="project" value="InterPro"/>
</dbReference>
<dbReference type="Pfam" id="PF10032">
    <property type="entry name" value="Pho88"/>
    <property type="match status" value="1"/>
</dbReference>
<dbReference type="OMA" id="ITYSEYD"/>
<keyword evidence="4" id="KW-1185">Reference proteome</keyword>